<dbReference type="Proteomes" id="UP000242752">
    <property type="component" value="Unassembled WGS sequence"/>
</dbReference>
<name>A0A2K3YSH4_9STAP</name>
<dbReference type="AlphaFoldDB" id="A0A2K3YSH4"/>
<proteinExistence type="predicted"/>
<feature type="signal peptide" evidence="2">
    <location>
        <begin position="1"/>
        <end position="19"/>
    </location>
</feature>
<comment type="caution">
    <text evidence="3">The sequence shown here is derived from an EMBL/GenBank/DDBJ whole genome shotgun (WGS) entry which is preliminary data.</text>
</comment>
<feature type="region of interest" description="Disordered" evidence="1">
    <location>
        <begin position="216"/>
        <end position="240"/>
    </location>
</feature>
<evidence type="ECO:0000313" key="3">
    <source>
        <dbReference type="EMBL" id="PNZ28552.1"/>
    </source>
</evidence>
<protein>
    <recommendedName>
        <fullName evidence="5">Lipoprotein</fullName>
    </recommendedName>
</protein>
<dbReference type="EMBL" id="PPRF01000021">
    <property type="protein sequence ID" value="PNZ28552.1"/>
    <property type="molecule type" value="Genomic_DNA"/>
</dbReference>
<feature type="compositionally biased region" description="Polar residues" evidence="1">
    <location>
        <begin position="29"/>
        <end position="68"/>
    </location>
</feature>
<sequence>MKKLLGVLTATALAVTLVACSGGDDNKDNQSQGKVSKQGNEVNKNNESENQQKANPDSNTNQAASKQPSVDEIVQNLTDEEKIALALYEPSIESRSITANELASGQYLYQPMSYMPVEMKPVSQLTLAPQSPGVVLPGSPSDLTVYRIFPVRINAVPFVAVSNDRVLVYATQSPVTYDYIINDTNGLTQIFNVKDLYTRHSNEDYKGLASKIVVGPDPTLEASDESETTSASSSSSTTVTRENVIDLVEDYEGHLLDTDAYTYKEPEKRSDGSWGFSFVDKSGELAGSYIISADGEVTKYDEDGIEE</sequence>
<reference evidence="3 4" key="1">
    <citation type="submission" date="2017-08" db="EMBL/GenBank/DDBJ databases">
        <title>Draft genome sequences of 64 type strains of genus Staph aureus.</title>
        <authorList>
            <person name="Cole K."/>
            <person name="Golubchik T."/>
            <person name="Russell J."/>
            <person name="Foster D."/>
            <person name="Llewelyn M."/>
            <person name="Wilson D."/>
            <person name="Crook D."/>
            <person name="Paul J."/>
        </authorList>
    </citation>
    <scope>NUCLEOTIDE SEQUENCE [LARGE SCALE GENOMIC DNA]</scope>
    <source>
        <strain evidence="3 4">DSM 21968</strain>
    </source>
</reference>
<dbReference type="OrthoDB" id="2394725at2"/>
<feature type="region of interest" description="Disordered" evidence="1">
    <location>
        <begin position="23"/>
        <end position="69"/>
    </location>
</feature>
<dbReference type="RefSeq" id="WP_103357753.1">
    <property type="nucleotide sequence ID" value="NZ_CP113107.1"/>
</dbReference>
<organism evidence="3 4">
    <name type="scientific">Staphylococcus rostri</name>
    <dbReference type="NCBI Taxonomy" id="522262"/>
    <lineage>
        <taxon>Bacteria</taxon>
        <taxon>Bacillati</taxon>
        <taxon>Bacillota</taxon>
        <taxon>Bacilli</taxon>
        <taxon>Bacillales</taxon>
        <taxon>Staphylococcaceae</taxon>
        <taxon>Staphylococcus</taxon>
    </lineage>
</organism>
<keyword evidence="2" id="KW-0732">Signal</keyword>
<accession>A0A2K3YSH4</accession>
<gene>
    <name evidence="3" type="ORF">CD122_04195</name>
</gene>
<evidence type="ECO:0008006" key="5">
    <source>
        <dbReference type="Google" id="ProtNLM"/>
    </source>
</evidence>
<evidence type="ECO:0000313" key="4">
    <source>
        <dbReference type="Proteomes" id="UP000242752"/>
    </source>
</evidence>
<feature type="compositionally biased region" description="Low complexity" evidence="1">
    <location>
        <begin position="228"/>
        <end position="238"/>
    </location>
</feature>
<evidence type="ECO:0000256" key="1">
    <source>
        <dbReference type="SAM" id="MobiDB-lite"/>
    </source>
</evidence>
<dbReference type="PROSITE" id="PS51257">
    <property type="entry name" value="PROKAR_LIPOPROTEIN"/>
    <property type="match status" value="1"/>
</dbReference>
<feature type="chain" id="PRO_5039673326" description="Lipoprotein" evidence="2">
    <location>
        <begin position="20"/>
        <end position="307"/>
    </location>
</feature>
<evidence type="ECO:0000256" key="2">
    <source>
        <dbReference type="SAM" id="SignalP"/>
    </source>
</evidence>
<keyword evidence="4" id="KW-1185">Reference proteome</keyword>